<gene>
    <name evidence="3" type="ORF">Cflav_PD0553</name>
</gene>
<keyword evidence="2" id="KW-0732">Signal</keyword>
<feature type="signal peptide" evidence="2">
    <location>
        <begin position="1"/>
        <end position="29"/>
    </location>
</feature>
<evidence type="ECO:0000256" key="1">
    <source>
        <dbReference type="SAM" id="MobiDB-lite"/>
    </source>
</evidence>
<evidence type="ECO:0000313" key="4">
    <source>
        <dbReference type="Proteomes" id="UP000003688"/>
    </source>
</evidence>
<keyword evidence="4" id="KW-1185">Reference proteome</keyword>
<accession>B9XRT1</accession>
<dbReference type="RefSeq" id="WP_007418514.1">
    <property type="nucleotide sequence ID" value="NZ_ABOX02000068.1"/>
</dbReference>
<name>B9XRT1_PEDPL</name>
<feature type="region of interest" description="Disordered" evidence="1">
    <location>
        <begin position="288"/>
        <end position="335"/>
    </location>
</feature>
<protein>
    <submittedName>
        <fullName evidence="3">Uncharacterized protein</fullName>
    </submittedName>
</protein>
<feature type="chain" id="PRO_5002893409" evidence="2">
    <location>
        <begin position="30"/>
        <end position="335"/>
    </location>
</feature>
<feature type="region of interest" description="Disordered" evidence="1">
    <location>
        <begin position="42"/>
        <end position="81"/>
    </location>
</feature>
<dbReference type="AlphaFoldDB" id="B9XRT1"/>
<comment type="caution">
    <text evidence="3">The sequence shown here is derived from an EMBL/GenBank/DDBJ whole genome shotgun (WGS) entry which is preliminary data.</text>
</comment>
<dbReference type="Proteomes" id="UP000003688">
    <property type="component" value="Unassembled WGS sequence"/>
</dbReference>
<organism evidence="3 4">
    <name type="scientific">Pedosphaera parvula (strain Ellin514)</name>
    <dbReference type="NCBI Taxonomy" id="320771"/>
    <lineage>
        <taxon>Bacteria</taxon>
        <taxon>Pseudomonadati</taxon>
        <taxon>Verrucomicrobiota</taxon>
        <taxon>Pedosphaerae</taxon>
        <taxon>Pedosphaerales</taxon>
        <taxon>Pedosphaeraceae</taxon>
        <taxon>Pedosphaera</taxon>
    </lineage>
</organism>
<proteinExistence type="predicted"/>
<dbReference type="EMBL" id="ABOX02000068">
    <property type="protein sequence ID" value="EEF57442.1"/>
    <property type="molecule type" value="Genomic_DNA"/>
</dbReference>
<feature type="compositionally biased region" description="Polar residues" evidence="1">
    <location>
        <begin position="45"/>
        <end position="60"/>
    </location>
</feature>
<evidence type="ECO:0000256" key="2">
    <source>
        <dbReference type="SAM" id="SignalP"/>
    </source>
</evidence>
<evidence type="ECO:0000313" key="3">
    <source>
        <dbReference type="EMBL" id="EEF57442.1"/>
    </source>
</evidence>
<reference evidence="3 4" key="1">
    <citation type="journal article" date="2011" name="J. Bacteriol.">
        <title>Genome sequence of 'Pedosphaera parvula' Ellin514, an aerobic Verrucomicrobial isolate from pasture soil.</title>
        <authorList>
            <person name="Kant R."/>
            <person name="van Passel M.W."/>
            <person name="Sangwan P."/>
            <person name="Palva A."/>
            <person name="Lucas S."/>
            <person name="Copeland A."/>
            <person name="Lapidus A."/>
            <person name="Glavina Del Rio T."/>
            <person name="Dalin E."/>
            <person name="Tice H."/>
            <person name="Bruce D."/>
            <person name="Goodwin L."/>
            <person name="Pitluck S."/>
            <person name="Chertkov O."/>
            <person name="Larimer F.W."/>
            <person name="Land M.L."/>
            <person name="Hauser L."/>
            <person name="Brettin T.S."/>
            <person name="Detter J.C."/>
            <person name="Han S."/>
            <person name="de Vos W.M."/>
            <person name="Janssen P.H."/>
            <person name="Smidt H."/>
        </authorList>
    </citation>
    <scope>NUCLEOTIDE SEQUENCE [LARGE SCALE GENOMIC DNA]</scope>
    <source>
        <strain evidence="3 4">Ellin514</strain>
    </source>
</reference>
<sequence precursor="true">MDCSLHNSKGRLALTLAVLGLLGVGAAFAGDKKGQKIEFSDPVAGSQTTTNMGNLESGNSKLKPIERDSFRPSDFFQPQNDALTHFRPPVQQHLDKHTLEQLQKRRNWAFTDSELLSPNATMESMMGLKSEGADTLQKKSLSPVEKYYESLNPKQKPSNNPGAENFEMNQARELSGTNGMDRFQSGSDSAQKNVFSKEYQNPFAQEPANSVATFGSPAFIQSKRDQLQLQHRQDFEKILTNTPSTPIVNPYADQAGFAQHPNSALIDNSQPLQPHYTLSPFQGVAASPKFHSQTTMDPTAKALGLTDPSFLPKPEAAPKTPPPSAFVNPLFKRSF</sequence>